<keyword evidence="3 6" id="KW-1133">Transmembrane helix</keyword>
<feature type="domain" description="Rhodopsin" evidence="7">
    <location>
        <begin position="92"/>
        <end position="142"/>
    </location>
</feature>
<evidence type="ECO:0000313" key="9">
    <source>
        <dbReference type="Proteomes" id="UP001140453"/>
    </source>
</evidence>
<name>A0A9W8YK96_9PEZI</name>
<keyword evidence="9" id="KW-1185">Reference proteome</keyword>
<dbReference type="EMBL" id="JAPEVB010000006">
    <property type="protein sequence ID" value="KAJ4386899.1"/>
    <property type="molecule type" value="Genomic_DNA"/>
</dbReference>
<evidence type="ECO:0000256" key="3">
    <source>
        <dbReference type="ARBA" id="ARBA00022989"/>
    </source>
</evidence>
<gene>
    <name evidence="8" type="ORF">N0V93_009798</name>
</gene>
<evidence type="ECO:0000256" key="5">
    <source>
        <dbReference type="ARBA" id="ARBA00038359"/>
    </source>
</evidence>
<comment type="subcellular location">
    <subcellularLocation>
        <location evidence="1">Membrane</location>
        <topology evidence="1">Multi-pass membrane protein</topology>
    </subcellularLocation>
</comment>
<dbReference type="InterPro" id="IPR049326">
    <property type="entry name" value="Rhodopsin_dom_fungi"/>
</dbReference>
<evidence type="ECO:0000256" key="2">
    <source>
        <dbReference type="ARBA" id="ARBA00022692"/>
    </source>
</evidence>
<dbReference type="PANTHER" id="PTHR33048:SF158">
    <property type="entry name" value="MEMBRANE PROTEIN PTH11-LIKE, PUTATIVE-RELATED"/>
    <property type="match status" value="1"/>
</dbReference>
<keyword evidence="4 6" id="KW-0472">Membrane</keyword>
<organism evidence="8 9">
    <name type="scientific">Gnomoniopsis smithogilvyi</name>
    <dbReference type="NCBI Taxonomy" id="1191159"/>
    <lineage>
        <taxon>Eukaryota</taxon>
        <taxon>Fungi</taxon>
        <taxon>Dikarya</taxon>
        <taxon>Ascomycota</taxon>
        <taxon>Pezizomycotina</taxon>
        <taxon>Sordariomycetes</taxon>
        <taxon>Sordariomycetidae</taxon>
        <taxon>Diaporthales</taxon>
        <taxon>Gnomoniaceae</taxon>
        <taxon>Gnomoniopsis</taxon>
    </lineage>
</organism>
<feature type="transmembrane region" description="Helical" evidence="6">
    <location>
        <begin position="129"/>
        <end position="149"/>
    </location>
</feature>
<proteinExistence type="inferred from homology"/>
<dbReference type="Proteomes" id="UP001140453">
    <property type="component" value="Unassembled WGS sequence"/>
</dbReference>
<evidence type="ECO:0000313" key="8">
    <source>
        <dbReference type="EMBL" id="KAJ4386899.1"/>
    </source>
</evidence>
<dbReference type="GO" id="GO:0016020">
    <property type="term" value="C:membrane"/>
    <property type="evidence" value="ECO:0007669"/>
    <property type="project" value="UniProtKB-SubCell"/>
</dbReference>
<dbReference type="OrthoDB" id="5342292at2759"/>
<dbReference type="AlphaFoldDB" id="A0A9W8YK96"/>
<keyword evidence="2 6" id="KW-0812">Transmembrane</keyword>
<sequence length="220" mass="24382">MSDVLAAMTPEQLAQTPAAMPPPGVKPNLVNPTSNAPVLIWTSSILMAVMFLFVAVRFYAKIALRRKLTGDDFPDAGQTWQQGFMNERYTKSLNMTIPIAAGSLFLDVYIFIIPLIAVMQLQLSHKKKMGVVAVFATGFVCMPTAAGFLKGKSNGWKGWSTSVVTIMRNLLRSDKRTDTSENFEGSWQSRSPLAKKNRSNYIDIEMEGSSTRELKISDHN</sequence>
<evidence type="ECO:0000256" key="6">
    <source>
        <dbReference type="SAM" id="Phobius"/>
    </source>
</evidence>
<evidence type="ECO:0000256" key="1">
    <source>
        <dbReference type="ARBA" id="ARBA00004141"/>
    </source>
</evidence>
<comment type="caution">
    <text evidence="8">The sequence shown here is derived from an EMBL/GenBank/DDBJ whole genome shotgun (WGS) entry which is preliminary data.</text>
</comment>
<evidence type="ECO:0000259" key="7">
    <source>
        <dbReference type="Pfam" id="PF20684"/>
    </source>
</evidence>
<dbReference type="Pfam" id="PF20684">
    <property type="entry name" value="Fung_rhodopsin"/>
    <property type="match status" value="1"/>
</dbReference>
<dbReference type="InterPro" id="IPR052337">
    <property type="entry name" value="SAT4-like"/>
</dbReference>
<comment type="similarity">
    <text evidence="5">Belongs to the SAT4 family.</text>
</comment>
<accession>A0A9W8YK96</accession>
<feature type="transmembrane region" description="Helical" evidence="6">
    <location>
        <begin position="95"/>
        <end position="117"/>
    </location>
</feature>
<protein>
    <recommendedName>
        <fullName evidence="7">Rhodopsin domain-containing protein</fullName>
    </recommendedName>
</protein>
<dbReference type="PANTHER" id="PTHR33048">
    <property type="entry name" value="PTH11-LIKE INTEGRAL MEMBRANE PROTEIN (AFU_ORTHOLOGUE AFUA_5G11245)"/>
    <property type="match status" value="1"/>
</dbReference>
<feature type="transmembrane region" description="Helical" evidence="6">
    <location>
        <begin position="38"/>
        <end position="60"/>
    </location>
</feature>
<evidence type="ECO:0000256" key="4">
    <source>
        <dbReference type="ARBA" id="ARBA00023136"/>
    </source>
</evidence>
<reference evidence="8" key="1">
    <citation type="submission" date="2022-10" db="EMBL/GenBank/DDBJ databases">
        <title>Tapping the CABI collections for fungal endophytes: first genome assemblies for Collariella, Neodidymelliopsis, Ascochyta clinopodiicola, Didymella pomorum, Didymosphaeria variabile, Neocosmospora piperis and Neocucurbitaria cava.</title>
        <authorList>
            <person name="Hill R."/>
        </authorList>
    </citation>
    <scope>NUCLEOTIDE SEQUENCE</scope>
    <source>
        <strain evidence="8">IMI 355082</strain>
    </source>
</reference>